<evidence type="ECO:0000313" key="2">
    <source>
        <dbReference type="Proteomes" id="UP001213979"/>
    </source>
</evidence>
<name>A0ABT5W7T7_9BACL</name>
<organism evidence="1 2">
    <name type="scientific">Anoxybacteroides rupiense</name>
    <dbReference type="NCBI Taxonomy" id="311460"/>
    <lineage>
        <taxon>Bacteria</taxon>
        <taxon>Bacillati</taxon>
        <taxon>Bacillota</taxon>
        <taxon>Bacilli</taxon>
        <taxon>Bacillales</taxon>
        <taxon>Anoxybacillaceae</taxon>
        <taxon>Anoxybacteroides</taxon>
    </lineage>
</organism>
<dbReference type="EMBL" id="JAQOTG010000020">
    <property type="protein sequence ID" value="MDE8565272.1"/>
    <property type="molecule type" value="Genomic_DNA"/>
</dbReference>
<protein>
    <submittedName>
        <fullName evidence="1">Uncharacterized protein</fullName>
    </submittedName>
</protein>
<gene>
    <name evidence="1" type="ORF">PNH38_15555</name>
</gene>
<keyword evidence="2" id="KW-1185">Reference proteome</keyword>
<proteinExistence type="predicted"/>
<sequence>MMERTGIKKTAYYNFLKGEGNVEEYVAKTNKLFCIKDPFFFYKADMEFKERTFGRSRADSFMNYVALSFYGTVDEELKKGMHLFSEFVERIDVLKSVTNSENPRGSP</sequence>
<accession>A0ABT5W7T7</accession>
<evidence type="ECO:0000313" key="1">
    <source>
        <dbReference type="EMBL" id="MDE8565272.1"/>
    </source>
</evidence>
<comment type="caution">
    <text evidence="1">The sequence shown here is derived from an EMBL/GenBank/DDBJ whole genome shotgun (WGS) entry which is preliminary data.</text>
</comment>
<reference evidence="1 2" key="1">
    <citation type="submission" date="2023-01" db="EMBL/GenBank/DDBJ databases">
        <title>Genome-based reclassification of Anoxybacillus geothermalis as a later heterotypic synonym of Anoxybacillus rupiensis.</title>
        <authorList>
            <person name="Inan Bektas K."/>
            <person name="Canakci S."/>
            <person name="Belduz A.A."/>
            <person name="Guler H.H."/>
        </authorList>
    </citation>
    <scope>NUCLEOTIDE SEQUENCE [LARGE SCALE GENOMIC DNA]</scope>
    <source>
        <strain evidence="1 2">DSM 17127</strain>
    </source>
</reference>
<dbReference type="Proteomes" id="UP001213979">
    <property type="component" value="Unassembled WGS sequence"/>
</dbReference>